<gene>
    <name evidence="3" type="ORF">HCN52_15085</name>
</gene>
<dbReference type="Pfam" id="PF02771">
    <property type="entry name" value="Acyl-CoA_dh_N"/>
    <property type="match status" value="1"/>
</dbReference>
<comment type="caution">
    <text evidence="3">The sequence shown here is derived from an EMBL/GenBank/DDBJ whole genome shotgun (WGS) entry which is preliminary data.</text>
</comment>
<feature type="domain" description="Acyl-CoA dehydrogenase/oxidase N-terminal" evidence="2">
    <location>
        <begin position="9"/>
        <end position="53"/>
    </location>
</feature>
<evidence type="ECO:0000313" key="3">
    <source>
        <dbReference type="EMBL" id="NJQ16222.1"/>
    </source>
</evidence>
<feature type="non-terminal residue" evidence="3">
    <location>
        <position position="54"/>
    </location>
</feature>
<name>A0ABX1CGD5_9ACTN</name>
<organism evidence="3 4">
    <name type="scientific">Streptomyces bohaiensis</name>
    <dbReference type="NCBI Taxonomy" id="1431344"/>
    <lineage>
        <taxon>Bacteria</taxon>
        <taxon>Bacillati</taxon>
        <taxon>Actinomycetota</taxon>
        <taxon>Actinomycetes</taxon>
        <taxon>Kitasatosporales</taxon>
        <taxon>Streptomycetaceae</taxon>
        <taxon>Streptomyces</taxon>
    </lineage>
</organism>
<evidence type="ECO:0000313" key="4">
    <source>
        <dbReference type="Proteomes" id="UP000727056"/>
    </source>
</evidence>
<dbReference type="InterPro" id="IPR037069">
    <property type="entry name" value="AcylCoA_DH/ox_N_sf"/>
</dbReference>
<feature type="compositionally biased region" description="Basic residues" evidence="1">
    <location>
        <begin position="1"/>
        <end position="11"/>
    </location>
</feature>
<dbReference type="EMBL" id="JAAVJC010000132">
    <property type="protein sequence ID" value="NJQ16222.1"/>
    <property type="molecule type" value="Genomic_DNA"/>
</dbReference>
<sequence length="54" mass="5728">MTRPPPTHRRVGPAAAPVDEEGRFPQEARDALTGNDLHAVHVPEEFGGNGADAL</sequence>
<keyword evidence="4" id="KW-1185">Reference proteome</keyword>
<reference evidence="3 4" key="1">
    <citation type="submission" date="2020-03" db="EMBL/GenBank/DDBJ databases">
        <title>Draft genome of Streptomyces sp. ventii, isolated from the Axial Seamount in the Pacific Ocean, and resequencing of the two type strains Streptomyces lonarensis strain NCL 716 and Streptomyces bohaiensis strain 11A07.</title>
        <authorList>
            <person name="Loughran R.M."/>
            <person name="Pfannmuller K.M."/>
            <person name="Wasson B.J."/>
            <person name="Deadmond M.C."/>
            <person name="Paddock B.E."/>
            <person name="Koyack M.J."/>
            <person name="Gallegos D.A."/>
            <person name="Mitchell E.A."/>
            <person name="Ushijima B."/>
            <person name="Saw J.H."/>
            <person name="Mcphail K.L."/>
            <person name="Videau P."/>
        </authorList>
    </citation>
    <scope>NUCLEOTIDE SEQUENCE [LARGE SCALE GENOMIC DNA]</scope>
    <source>
        <strain evidence="3 4">11A07</strain>
    </source>
</reference>
<dbReference type="Proteomes" id="UP000727056">
    <property type="component" value="Unassembled WGS sequence"/>
</dbReference>
<dbReference type="Gene3D" id="1.10.540.10">
    <property type="entry name" value="Acyl-CoA dehydrogenase/oxidase, N-terminal domain"/>
    <property type="match status" value="1"/>
</dbReference>
<evidence type="ECO:0000256" key="1">
    <source>
        <dbReference type="SAM" id="MobiDB-lite"/>
    </source>
</evidence>
<evidence type="ECO:0000259" key="2">
    <source>
        <dbReference type="Pfam" id="PF02771"/>
    </source>
</evidence>
<feature type="region of interest" description="Disordered" evidence="1">
    <location>
        <begin position="1"/>
        <end position="25"/>
    </location>
</feature>
<accession>A0ABX1CGD5</accession>
<dbReference type="SUPFAM" id="SSF56645">
    <property type="entry name" value="Acyl-CoA dehydrogenase NM domain-like"/>
    <property type="match status" value="1"/>
</dbReference>
<proteinExistence type="predicted"/>
<dbReference type="InterPro" id="IPR009100">
    <property type="entry name" value="AcylCoA_DH/oxidase_NM_dom_sf"/>
</dbReference>
<protein>
    <recommendedName>
        <fullName evidence="2">Acyl-CoA dehydrogenase/oxidase N-terminal domain-containing protein</fullName>
    </recommendedName>
</protein>
<dbReference type="InterPro" id="IPR013786">
    <property type="entry name" value="AcylCoA_DH/ox_N"/>
</dbReference>